<dbReference type="GO" id="GO:0008726">
    <property type="term" value="F:alkanesulfonate monooxygenase activity"/>
    <property type="evidence" value="ECO:0007669"/>
    <property type="project" value="TreeGrafter"/>
</dbReference>
<name>A0A0A6UEZ3_ACTUT</name>
<sequence>MRFAINLPPFAPPATLVALAVDAEQAGWDGVFFWDHLTWEPELRLDVHDPWVLLGAAATSTERVLLGTMVTPLARRRPWKVAKELTTLDHLSGGRAVLGVGLGAPADAEFEAFGERGEARHRAAVLDEGLTVLDGLLRGPVDHDGKHFTVRTEMLPRPVQQPRPPIWVAGESPHRRPLERAARWDGFVPLSGTETLTPDKLAAYLDGIERPAAWDVVALHADGFSADEYASAGATWLVEGIGPDGDWIDTLRTMIRRGPRN</sequence>
<comment type="caution">
    <text evidence="6">The sequence shown here is derived from an EMBL/GenBank/DDBJ whole genome shotgun (WGS) entry which is preliminary data.</text>
</comment>
<organism evidence="6 7">
    <name type="scientific">Actinoplanes utahensis</name>
    <dbReference type="NCBI Taxonomy" id="1869"/>
    <lineage>
        <taxon>Bacteria</taxon>
        <taxon>Bacillati</taxon>
        <taxon>Actinomycetota</taxon>
        <taxon>Actinomycetes</taxon>
        <taxon>Micromonosporales</taxon>
        <taxon>Micromonosporaceae</taxon>
        <taxon>Actinoplanes</taxon>
    </lineage>
</organism>
<evidence type="ECO:0000313" key="7">
    <source>
        <dbReference type="Proteomes" id="UP000054537"/>
    </source>
</evidence>
<dbReference type="RefSeq" id="WP_043531410.1">
    <property type="nucleotide sequence ID" value="NZ_BAABKU010000021.1"/>
</dbReference>
<dbReference type="Proteomes" id="UP000054537">
    <property type="component" value="Unassembled WGS sequence"/>
</dbReference>
<dbReference type="SUPFAM" id="SSF51679">
    <property type="entry name" value="Bacterial luciferase-like"/>
    <property type="match status" value="1"/>
</dbReference>
<proteinExistence type="predicted"/>
<keyword evidence="7" id="KW-1185">Reference proteome</keyword>
<dbReference type="InterPro" id="IPR036661">
    <property type="entry name" value="Luciferase-like_sf"/>
</dbReference>
<evidence type="ECO:0000259" key="5">
    <source>
        <dbReference type="Pfam" id="PF00296"/>
    </source>
</evidence>
<dbReference type="InterPro" id="IPR050172">
    <property type="entry name" value="SsuD_RutA_monooxygenase"/>
</dbReference>
<evidence type="ECO:0000256" key="4">
    <source>
        <dbReference type="ARBA" id="ARBA00023033"/>
    </source>
</evidence>
<reference evidence="6 7" key="1">
    <citation type="submission" date="2014-10" db="EMBL/GenBank/DDBJ databases">
        <title>Draft genome sequence of Actinoplanes utahensis NRRL 12052.</title>
        <authorList>
            <person name="Velasco-Bucheli B."/>
            <person name="del Cerro C."/>
            <person name="Hormigo D."/>
            <person name="Garcia J.L."/>
            <person name="Acebal C."/>
            <person name="Arroyo M."/>
            <person name="de la Mata I."/>
        </authorList>
    </citation>
    <scope>NUCLEOTIDE SEQUENCE [LARGE SCALE GENOMIC DNA]</scope>
    <source>
        <strain evidence="6 7">NRRL 12052</strain>
    </source>
</reference>
<feature type="domain" description="Luciferase-like" evidence="5">
    <location>
        <begin position="11"/>
        <end position="189"/>
    </location>
</feature>
<dbReference type="InterPro" id="IPR011251">
    <property type="entry name" value="Luciferase-like_dom"/>
</dbReference>
<evidence type="ECO:0000256" key="2">
    <source>
        <dbReference type="ARBA" id="ARBA00022643"/>
    </source>
</evidence>
<evidence type="ECO:0000256" key="1">
    <source>
        <dbReference type="ARBA" id="ARBA00022630"/>
    </source>
</evidence>
<dbReference type="GO" id="GO:0046306">
    <property type="term" value="P:alkanesulfonate catabolic process"/>
    <property type="evidence" value="ECO:0007669"/>
    <property type="project" value="TreeGrafter"/>
</dbReference>
<keyword evidence="4" id="KW-0503">Monooxygenase</keyword>
<dbReference type="EMBL" id="JRTT01000129">
    <property type="protein sequence ID" value="KHD73653.1"/>
    <property type="molecule type" value="Genomic_DNA"/>
</dbReference>
<keyword evidence="2" id="KW-0288">FMN</keyword>
<gene>
    <name evidence="6" type="ORF">MB27_33290</name>
</gene>
<dbReference type="PANTHER" id="PTHR42847:SF4">
    <property type="entry name" value="ALKANESULFONATE MONOOXYGENASE-RELATED"/>
    <property type="match status" value="1"/>
</dbReference>
<accession>A0A0A6UEZ3</accession>
<dbReference type="AlphaFoldDB" id="A0A0A6UEZ3"/>
<evidence type="ECO:0000313" key="6">
    <source>
        <dbReference type="EMBL" id="KHD73653.1"/>
    </source>
</evidence>
<dbReference type="Gene3D" id="3.20.20.30">
    <property type="entry name" value="Luciferase-like domain"/>
    <property type="match status" value="1"/>
</dbReference>
<evidence type="ECO:0000256" key="3">
    <source>
        <dbReference type="ARBA" id="ARBA00023002"/>
    </source>
</evidence>
<protein>
    <recommendedName>
        <fullName evidence="5">Luciferase-like domain-containing protein</fullName>
    </recommendedName>
</protein>
<dbReference type="eggNOG" id="COG2141">
    <property type="taxonomic scope" value="Bacteria"/>
</dbReference>
<keyword evidence="3" id="KW-0560">Oxidoreductase</keyword>
<dbReference type="PANTHER" id="PTHR42847">
    <property type="entry name" value="ALKANESULFONATE MONOOXYGENASE"/>
    <property type="match status" value="1"/>
</dbReference>
<keyword evidence="1" id="KW-0285">Flavoprotein</keyword>
<dbReference type="Pfam" id="PF00296">
    <property type="entry name" value="Bac_luciferase"/>
    <property type="match status" value="1"/>
</dbReference>
<dbReference type="STRING" id="1869.MB27_33290"/>
<dbReference type="OrthoDB" id="5175259at2"/>